<gene>
    <name evidence="6" type="ORF">SCLTRI_LOCUS7101</name>
</gene>
<dbReference type="InterPro" id="IPR051326">
    <property type="entry name" value="Kynurenine-oxoglutarate_AT"/>
</dbReference>
<dbReference type="SUPFAM" id="SSF53383">
    <property type="entry name" value="PLP-dependent transferases"/>
    <property type="match status" value="1"/>
</dbReference>
<dbReference type="PANTHER" id="PTHR43807">
    <property type="entry name" value="FI04487P"/>
    <property type="match status" value="1"/>
</dbReference>
<dbReference type="GO" id="GO:0005739">
    <property type="term" value="C:mitochondrion"/>
    <property type="evidence" value="ECO:0007669"/>
    <property type="project" value="TreeGrafter"/>
</dbReference>
<accession>A0A8H2VZ15</accession>
<feature type="domain" description="Aminotransferase class I/classII large" evidence="5">
    <location>
        <begin position="37"/>
        <end position="134"/>
    </location>
</feature>
<comment type="caution">
    <text evidence="6">The sequence shown here is derived from an EMBL/GenBank/DDBJ whole genome shotgun (WGS) entry which is preliminary data.</text>
</comment>
<keyword evidence="3" id="KW-0808">Transferase</keyword>
<evidence type="ECO:0000313" key="7">
    <source>
        <dbReference type="Proteomes" id="UP000624404"/>
    </source>
</evidence>
<evidence type="ECO:0000256" key="4">
    <source>
        <dbReference type="ARBA" id="ARBA00022898"/>
    </source>
</evidence>
<evidence type="ECO:0000259" key="5">
    <source>
        <dbReference type="Pfam" id="PF00155"/>
    </source>
</evidence>
<dbReference type="AlphaFoldDB" id="A0A8H2VZ15"/>
<dbReference type="Pfam" id="PF00155">
    <property type="entry name" value="Aminotran_1_2"/>
    <property type="match status" value="1"/>
</dbReference>
<name>A0A8H2VZ15_9HELO</name>
<keyword evidence="2" id="KW-0032">Aminotransferase</keyword>
<evidence type="ECO:0000256" key="3">
    <source>
        <dbReference type="ARBA" id="ARBA00022679"/>
    </source>
</evidence>
<comment type="cofactor">
    <cofactor evidence="1">
        <name>pyridoxal 5'-phosphate</name>
        <dbReference type="ChEBI" id="CHEBI:597326"/>
    </cofactor>
</comment>
<protein>
    <submittedName>
        <fullName evidence="6">2c2afa94-ea07-4759-832a-760b2c64c5a1-CDS</fullName>
    </submittedName>
</protein>
<sequence length="138" mass="15073">MGSVETFRPRPAERTAGQKQDVWSMVNEATAASLVQPIVNMGQGFFDYNPPDFIIEAAQNALKRVDCNQYAPTKGKPSLKKAIANEYTKFLERQINPETEVTITTGVNEGILSAIMAFVEEGDEVLCLSLSSTSILAT</sequence>
<dbReference type="InterPro" id="IPR015421">
    <property type="entry name" value="PyrdxlP-dep_Trfase_major"/>
</dbReference>
<dbReference type="PANTHER" id="PTHR43807:SF20">
    <property type="entry name" value="FI04487P"/>
    <property type="match status" value="1"/>
</dbReference>
<dbReference type="InterPro" id="IPR004839">
    <property type="entry name" value="Aminotransferase_I/II_large"/>
</dbReference>
<dbReference type="InterPro" id="IPR015424">
    <property type="entry name" value="PyrdxlP-dep_Trfase"/>
</dbReference>
<dbReference type="Gene3D" id="3.90.1150.10">
    <property type="entry name" value="Aspartate Aminotransferase, domain 1"/>
    <property type="match status" value="1"/>
</dbReference>
<evidence type="ECO:0000256" key="1">
    <source>
        <dbReference type="ARBA" id="ARBA00001933"/>
    </source>
</evidence>
<dbReference type="EMBL" id="CAJHIA010000025">
    <property type="protein sequence ID" value="CAD6447307.1"/>
    <property type="molecule type" value="Genomic_DNA"/>
</dbReference>
<evidence type="ECO:0000313" key="6">
    <source>
        <dbReference type="EMBL" id="CAD6447307.1"/>
    </source>
</evidence>
<dbReference type="InterPro" id="IPR015422">
    <property type="entry name" value="PyrdxlP-dep_Trfase_small"/>
</dbReference>
<evidence type="ECO:0000256" key="2">
    <source>
        <dbReference type="ARBA" id="ARBA00022576"/>
    </source>
</evidence>
<proteinExistence type="predicted"/>
<dbReference type="OrthoDB" id="2414662at2759"/>
<dbReference type="Proteomes" id="UP000624404">
    <property type="component" value="Unassembled WGS sequence"/>
</dbReference>
<dbReference type="GO" id="GO:0030170">
    <property type="term" value="F:pyridoxal phosphate binding"/>
    <property type="evidence" value="ECO:0007669"/>
    <property type="project" value="InterPro"/>
</dbReference>
<dbReference type="GO" id="GO:0016212">
    <property type="term" value="F:kynurenine-oxoglutarate transaminase activity"/>
    <property type="evidence" value="ECO:0007669"/>
    <property type="project" value="TreeGrafter"/>
</dbReference>
<reference evidence="6" key="1">
    <citation type="submission" date="2020-10" db="EMBL/GenBank/DDBJ databases">
        <authorList>
            <person name="Kusch S."/>
        </authorList>
    </citation>
    <scope>NUCLEOTIDE SEQUENCE</scope>
    <source>
        <strain evidence="6">SwB9</strain>
    </source>
</reference>
<organism evidence="6 7">
    <name type="scientific">Sclerotinia trifoliorum</name>
    <dbReference type="NCBI Taxonomy" id="28548"/>
    <lineage>
        <taxon>Eukaryota</taxon>
        <taxon>Fungi</taxon>
        <taxon>Dikarya</taxon>
        <taxon>Ascomycota</taxon>
        <taxon>Pezizomycotina</taxon>
        <taxon>Leotiomycetes</taxon>
        <taxon>Helotiales</taxon>
        <taxon>Sclerotiniaceae</taxon>
        <taxon>Sclerotinia</taxon>
    </lineage>
</organism>
<keyword evidence="4" id="KW-0663">Pyridoxal phosphate</keyword>
<dbReference type="Gene3D" id="3.40.640.10">
    <property type="entry name" value="Type I PLP-dependent aspartate aminotransferase-like (Major domain)"/>
    <property type="match status" value="1"/>
</dbReference>
<keyword evidence="7" id="KW-1185">Reference proteome</keyword>